<dbReference type="Proteomes" id="UP000006697">
    <property type="component" value="Chromosome"/>
</dbReference>
<gene>
    <name evidence="1" type="ordered locus">HEAR1458</name>
</gene>
<evidence type="ECO:0000313" key="1">
    <source>
        <dbReference type="EMBL" id="CAL61629.1"/>
    </source>
</evidence>
<accession>A4G542</accession>
<dbReference type="HOGENOM" id="CLU_3099604_0_0_4"/>
<dbReference type="EMBL" id="CU207211">
    <property type="protein sequence ID" value="CAL61629.1"/>
    <property type="molecule type" value="Genomic_DNA"/>
</dbReference>
<reference evidence="1 2" key="1">
    <citation type="journal article" date="2007" name="PLoS Genet.">
        <title>A tale of two oxidation states: bacterial colonization of arsenic-rich environments.</title>
        <authorList>
            <person name="Muller D."/>
            <person name="Medigue C."/>
            <person name="Koechler S."/>
            <person name="Barbe V."/>
            <person name="Barakat M."/>
            <person name="Talla E."/>
            <person name="Bonnefoy V."/>
            <person name="Krin E."/>
            <person name="Arsene-Ploetze F."/>
            <person name="Carapito C."/>
            <person name="Chandler M."/>
            <person name="Cournoyer B."/>
            <person name="Cruveiller S."/>
            <person name="Dossat C."/>
            <person name="Duval S."/>
            <person name="Heymann M."/>
            <person name="Leize E."/>
            <person name="Lieutaud A."/>
            <person name="Lievremont D."/>
            <person name="Makita Y."/>
            <person name="Mangenot S."/>
            <person name="Nitschke W."/>
            <person name="Ortet P."/>
            <person name="Perdrial N."/>
            <person name="Schoepp B."/>
            <person name="Siguier N."/>
            <person name="Simeonova D.D."/>
            <person name="Rouy Z."/>
            <person name="Segurens B."/>
            <person name="Turlin E."/>
            <person name="Vallenet D."/>
            <person name="Van Dorsselaer A."/>
            <person name="Weiss S."/>
            <person name="Weissenbach J."/>
            <person name="Lett M.C."/>
            <person name="Danchin A."/>
            <person name="Bertin P.N."/>
        </authorList>
    </citation>
    <scope>NUCLEOTIDE SEQUENCE [LARGE SCALE GENOMIC DNA]</scope>
    <source>
        <strain evidence="2">ULPAs1</strain>
    </source>
</reference>
<keyword evidence="2" id="KW-1185">Reference proteome</keyword>
<organism evidence="1 2">
    <name type="scientific">Herminiimonas arsenicoxydans</name>
    <dbReference type="NCBI Taxonomy" id="204773"/>
    <lineage>
        <taxon>Bacteria</taxon>
        <taxon>Pseudomonadati</taxon>
        <taxon>Pseudomonadota</taxon>
        <taxon>Betaproteobacteria</taxon>
        <taxon>Burkholderiales</taxon>
        <taxon>Oxalobacteraceae</taxon>
        <taxon>Herminiimonas</taxon>
    </lineage>
</organism>
<dbReference type="KEGG" id="har:HEAR1458"/>
<dbReference type="STRING" id="204773.HEAR1458"/>
<proteinExistence type="predicted"/>
<dbReference type="AlphaFoldDB" id="A4G542"/>
<sequence length="51" mass="5664">MTTPTFLSKRIRSAPNKEESRARIVSIPVITRAVAGIYSQTTFVRDLACLP</sequence>
<evidence type="ECO:0000313" key="2">
    <source>
        <dbReference type="Proteomes" id="UP000006697"/>
    </source>
</evidence>
<name>A4G542_HERAR</name>
<protein>
    <submittedName>
        <fullName evidence="1">Uncharacterized protein</fullName>
    </submittedName>
</protein>